<gene>
    <name evidence="1" type="ORF">ADL12_23690</name>
</gene>
<dbReference type="AlphaFoldDB" id="A0A101JSG1"/>
<dbReference type="Proteomes" id="UP000053923">
    <property type="component" value="Unassembled WGS sequence"/>
</dbReference>
<organism evidence="1 2">
    <name type="scientific">Streptomyces regalis</name>
    <dbReference type="NCBI Taxonomy" id="68262"/>
    <lineage>
        <taxon>Bacteria</taxon>
        <taxon>Bacillati</taxon>
        <taxon>Actinomycetota</taxon>
        <taxon>Actinomycetes</taxon>
        <taxon>Kitasatosporales</taxon>
        <taxon>Streptomycetaceae</taxon>
        <taxon>Streptomyces</taxon>
    </lineage>
</organism>
<evidence type="ECO:0000313" key="2">
    <source>
        <dbReference type="Proteomes" id="UP000053923"/>
    </source>
</evidence>
<comment type="caution">
    <text evidence="1">The sequence shown here is derived from an EMBL/GenBank/DDBJ whole genome shotgun (WGS) entry which is preliminary data.</text>
</comment>
<protein>
    <submittedName>
        <fullName evidence="1">Uncharacterized protein</fullName>
    </submittedName>
</protein>
<accession>A0A101JSG1</accession>
<reference evidence="2" key="1">
    <citation type="submission" date="2015-10" db="EMBL/GenBank/DDBJ databases">
        <authorList>
            <person name="Ju K.-S."/>
            <person name="Doroghazi J.R."/>
            <person name="Metcalf W.W."/>
        </authorList>
    </citation>
    <scope>NUCLEOTIDE SEQUENCE [LARGE SCALE GENOMIC DNA]</scope>
    <source>
        <strain evidence="2">NRRL 3151</strain>
    </source>
</reference>
<keyword evidence="2" id="KW-1185">Reference proteome</keyword>
<dbReference type="EMBL" id="LLZG01000231">
    <property type="protein sequence ID" value="KUL32192.1"/>
    <property type="molecule type" value="Genomic_DNA"/>
</dbReference>
<proteinExistence type="predicted"/>
<evidence type="ECO:0000313" key="1">
    <source>
        <dbReference type="EMBL" id="KUL32192.1"/>
    </source>
</evidence>
<name>A0A101JSG1_9ACTN</name>
<sequence>MEGRVVGVEPFDVVAGLAHGVQVPLHLGQLGVGDPGGGKGRGDRFEGPPYLHEVLQGDRVALQRARLRDRLSWAARSGSGGSFEPGGRAPVRISSRICSMALSVRDNAALSPGRAPRAPPI</sequence>